<dbReference type="InterPro" id="IPR010987">
    <property type="entry name" value="Glutathione-S-Trfase_C-like"/>
</dbReference>
<reference evidence="9 10" key="1">
    <citation type="submission" date="2013-10" db="EMBL/GenBank/DDBJ databases">
        <authorList>
            <consortium name="International Citrus Genome Consortium"/>
            <person name="Jenkins J."/>
            <person name="Schmutz J."/>
            <person name="Prochnik S."/>
            <person name="Rokhsar D."/>
            <person name="Gmitter F."/>
            <person name="Ollitrault P."/>
            <person name="Machado M."/>
            <person name="Talon M."/>
            <person name="Wincker P."/>
            <person name="Jaillon O."/>
            <person name="Morgante M."/>
        </authorList>
    </citation>
    <scope>NUCLEOTIDE SEQUENCE</scope>
    <source>
        <strain evidence="10">cv. Clemenules</strain>
    </source>
</reference>
<dbReference type="PROSITE" id="PS50405">
    <property type="entry name" value="GST_CTER"/>
    <property type="match status" value="1"/>
</dbReference>
<dbReference type="GO" id="GO:0009407">
    <property type="term" value="P:toxin catabolic process"/>
    <property type="evidence" value="ECO:0007669"/>
    <property type="project" value="UniProtKB-ARBA"/>
</dbReference>
<evidence type="ECO:0000256" key="3">
    <source>
        <dbReference type="ARBA" id="ARBA00022575"/>
    </source>
</evidence>
<dbReference type="InterPro" id="IPR036282">
    <property type="entry name" value="Glutathione-S-Trfase_C_sf"/>
</dbReference>
<dbReference type="SUPFAM" id="SSF52833">
    <property type="entry name" value="Thioredoxin-like"/>
    <property type="match status" value="1"/>
</dbReference>
<keyword evidence="10" id="KW-1185">Reference proteome</keyword>
<name>V4SMB6_CITCL</name>
<dbReference type="CDD" id="cd03185">
    <property type="entry name" value="GST_C_Tau"/>
    <property type="match status" value="1"/>
</dbReference>
<accession>V4SMB6</accession>
<dbReference type="InParanoid" id="V4SMB6"/>
<dbReference type="STRING" id="85681.V4SMB6"/>
<evidence type="ECO:0000259" key="7">
    <source>
        <dbReference type="PROSITE" id="PS50404"/>
    </source>
</evidence>
<proteinExistence type="inferred from homology"/>
<dbReference type="EC" id="2.5.1.18" evidence="2"/>
<evidence type="ECO:0000256" key="2">
    <source>
        <dbReference type="ARBA" id="ARBA00012452"/>
    </source>
</evidence>
<dbReference type="InterPro" id="IPR045074">
    <property type="entry name" value="GST_C_Tau"/>
</dbReference>
<feature type="domain" description="GST C-terminal" evidence="8">
    <location>
        <begin position="93"/>
        <end position="220"/>
    </location>
</feature>
<evidence type="ECO:0000313" key="9">
    <source>
        <dbReference type="EMBL" id="ESR38191.1"/>
    </source>
</evidence>
<evidence type="ECO:0000256" key="6">
    <source>
        <dbReference type="ARBA" id="ARBA00047960"/>
    </source>
</evidence>
<dbReference type="FunFam" id="1.20.1050.10:FF:000012">
    <property type="entry name" value="Tau class glutathione S-transferase"/>
    <property type="match status" value="1"/>
</dbReference>
<dbReference type="SFLD" id="SFLDG01152">
    <property type="entry name" value="Main.3:_Omega-_and_Tau-like"/>
    <property type="match status" value="1"/>
</dbReference>
<sequence length="228" mass="26530">KCKTLTMAEEVKLYGTWSSPFSRRIELALKLKGVPFEYIEEDLSNKSPELLKYNPAHKKIPVLVHNSKPIAESQVILEYIDEIWNNNPILPQDPYQRAMARFWGKFIDEKVLATRMKANFAEGKERELVTEEFFQQMEFLENELNGKDFFGGETIGFVDIVAIVVAIWFPLTQEVLGVDTFTEEKFPVLFKWIRKITEIDVVNECRPPREKHLAYVKARIEDLKSASK</sequence>
<dbReference type="InterPro" id="IPR004046">
    <property type="entry name" value="GST_C"/>
</dbReference>
<evidence type="ECO:0000259" key="8">
    <source>
        <dbReference type="PROSITE" id="PS50405"/>
    </source>
</evidence>
<dbReference type="SFLD" id="SFLDS00019">
    <property type="entry name" value="Glutathione_Transferase_(cytos"/>
    <property type="match status" value="1"/>
</dbReference>
<feature type="non-terminal residue" evidence="9">
    <location>
        <position position="1"/>
    </location>
</feature>
<dbReference type="GO" id="GO:0004364">
    <property type="term" value="F:glutathione transferase activity"/>
    <property type="evidence" value="ECO:0007669"/>
    <property type="project" value="UniProtKB-EC"/>
</dbReference>
<dbReference type="EMBL" id="KI536978">
    <property type="protein sequence ID" value="ESR38191.1"/>
    <property type="molecule type" value="Genomic_DNA"/>
</dbReference>
<comment type="subcellular location">
    <subcellularLocation>
        <location evidence="1">Cytoplasm</location>
        <location evidence="1">Cytosol</location>
    </subcellularLocation>
</comment>
<dbReference type="GO" id="GO:0005829">
    <property type="term" value="C:cytosol"/>
    <property type="evidence" value="ECO:0007669"/>
    <property type="project" value="UniProtKB-SubCell"/>
</dbReference>
<dbReference type="PANTHER" id="PTHR11260">
    <property type="entry name" value="GLUTATHIONE S-TRANSFERASE, GST, SUPERFAMILY, GST DOMAIN CONTAINING"/>
    <property type="match status" value="1"/>
</dbReference>
<dbReference type="eggNOG" id="KOG0406">
    <property type="taxonomic scope" value="Eukaryota"/>
</dbReference>
<dbReference type="Gramene" id="ESR38191">
    <property type="protein sequence ID" value="ESR38191"/>
    <property type="gene ID" value="CICLE_v10030408mg"/>
</dbReference>
<dbReference type="AlphaFoldDB" id="V4SMB6"/>
<dbReference type="InterPro" id="IPR040079">
    <property type="entry name" value="Glutathione_S-Trfase"/>
</dbReference>
<evidence type="ECO:0000256" key="5">
    <source>
        <dbReference type="ARBA" id="ARBA00025743"/>
    </source>
</evidence>
<dbReference type="GO" id="GO:0006749">
    <property type="term" value="P:glutathione metabolic process"/>
    <property type="evidence" value="ECO:0007669"/>
    <property type="project" value="InterPro"/>
</dbReference>
<dbReference type="KEGG" id="cic:CICLE_v10030408mg"/>
<dbReference type="CDD" id="cd03058">
    <property type="entry name" value="GST_N_Tau"/>
    <property type="match status" value="1"/>
</dbReference>
<keyword evidence="4" id="KW-0808">Transferase</keyword>
<organism evidence="9 10">
    <name type="scientific">Citrus clementina</name>
    <name type="common">Clementine</name>
    <name type="synonym">Citrus deliciosa x Citrus sinensis</name>
    <dbReference type="NCBI Taxonomy" id="85681"/>
    <lineage>
        <taxon>Eukaryota</taxon>
        <taxon>Viridiplantae</taxon>
        <taxon>Streptophyta</taxon>
        <taxon>Embryophyta</taxon>
        <taxon>Tracheophyta</taxon>
        <taxon>Spermatophyta</taxon>
        <taxon>Magnoliopsida</taxon>
        <taxon>eudicotyledons</taxon>
        <taxon>Gunneridae</taxon>
        <taxon>Pentapetalae</taxon>
        <taxon>rosids</taxon>
        <taxon>malvids</taxon>
        <taxon>Sapindales</taxon>
        <taxon>Rutaceae</taxon>
        <taxon>Aurantioideae</taxon>
        <taxon>Citrus</taxon>
    </lineage>
</organism>
<dbReference type="OrthoDB" id="4951845at2759"/>
<evidence type="ECO:0000256" key="4">
    <source>
        <dbReference type="ARBA" id="ARBA00022679"/>
    </source>
</evidence>
<dbReference type="InterPro" id="IPR036249">
    <property type="entry name" value="Thioredoxin-like_sf"/>
</dbReference>
<dbReference type="SUPFAM" id="SSF47616">
    <property type="entry name" value="GST C-terminal domain-like"/>
    <property type="match status" value="1"/>
</dbReference>
<dbReference type="InterPro" id="IPR004045">
    <property type="entry name" value="Glutathione_S-Trfase_N"/>
</dbReference>
<dbReference type="FunFam" id="3.40.30.10:FF:000197">
    <property type="entry name" value="Glutathione S-transferase U10"/>
    <property type="match status" value="1"/>
</dbReference>
<gene>
    <name evidence="9" type="ORF">CICLE_v10030408mg</name>
</gene>
<evidence type="ECO:0000313" key="10">
    <source>
        <dbReference type="Proteomes" id="UP000030687"/>
    </source>
</evidence>
<feature type="domain" description="GST N-terminal" evidence="7">
    <location>
        <begin position="9"/>
        <end position="88"/>
    </location>
</feature>
<dbReference type="Pfam" id="PF00043">
    <property type="entry name" value="GST_C"/>
    <property type="match status" value="1"/>
</dbReference>
<dbReference type="FunCoup" id="V4SMB6">
    <property type="interactions" value="100"/>
</dbReference>
<dbReference type="PROSITE" id="PS50404">
    <property type="entry name" value="GST_NTER"/>
    <property type="match status" value="1"/>
</dbReference>
<dbReference type="SFLD" id="SFLDG00358">
    <property type="entry name" value="Main_(cytGST)"/>
    <property type="match status" value="1"/>
</dbReference>
<dbReference type="Pfam" id="PF02798">
    <property type="entry name" value="GST_N"/>
    <property type="match status" value="1"/>
</dbReference>
<dbReference type="Gene3D" id="1.20.1050.10">
    <property type="match status" value="1"/>
</dbReference>
<evidence type="ECO:0000256" key="1">
    <source>
        <dbReference type="ARBA" id="ARBA00004514"/>
    </source>
</evidence>
<comment type="similarity">
    <text evidence="5">Belongs to the GST superfamily. Tau family.</text>
</comment>
<dbReference type="OMA" id="DKCVAPA"/>
<dbReference type="Gene3D" id="3.40.30.10">
    <property type="entry name" value="Glutaredoxin"/>
    <property type="match status" value="1"/>
</dbReference>
<protein>
    <recommendedName>
        <fullName evidence="2">glutathione transferase</fullName>
        <ecNumber evidence="2">2.5.1.18</ecNumber>
    </recommendedName>
</protein>
<dbReference type="Proteomes" id="UP000030687">
    <property type="component" value="Unassembled WGS sequence"/>
</dbReference>
<comment type="catalytic activity">
    <reaction evidence="6">
        <text>RX + glutathione = an S-substituted glutathione + a halide anion + H(+)</text>
        <dbReference type="Rhea" id="RHEA:16437"/>
        <dbReference type="ChEBI" id="CHEBI:15378"/>
        <dbReference type="ChEBI" id="CHEBI:16042"/>
        <dbReference type="ChEBI" id="CHEBI:17792"/>
        <dbReference type="ChEBI" id="CHEBI:57925"/>
        <dbReference type="ChEBI" id="CHEBI:90779"/>
        <dbReference type="EC" id="2.5.1.18"/>
    </reaction>
</comment>
<dbReference type="InterPro" id="IPR045073">
    <property type="entry name" value="Omega/Tau-like"/>
</dbReference>
<keyword evidence="3" id="KW-0216">Detoxification</keyword>
<dbReference type="PANTHER" id="PTHR11260:SF676">
    <property type="entry name" value="GLUTATHIONE S-TRANSFERASE U8"/>
    <property type="match status" value="1"/>
</dbReference>